<evidence type="ECO:0000313" key="2">
    <source>
        <dbReference type="Proteomes" id="UP001165378"/>
    </source>
</evidence>
<dbReference type="RefSeq" id="WP_235055440.1">
    <property type="nucleotide sequence ID" value="NZ_JAKFHA010000018.1"/>
</dbReference>
<gene>
    <name evidence="1" type="ORF">LZ495_26685</name>
</gene>
<dbReference type="EMBL" id="JAKFHA010000018">
    <property type="protein sequence ID" value="MCF2530782.1"/>
    <property type="molecule type" value="Genomic_DNA"/>
</dbReference>
<keyword evidence="2" id="KW-1185">Reference proteome</keyword>
<name>A0AA41Q3Y8_9ACTN</name>
<evidence type="ECO:0000313" key="1">
    <source>
        <dbReference type="EMBL" id="MCF2530782.1"/>
    </source>
</evidence>
<proteinExistence type="predicted"/>
<dbReference type="InterPro" id="IPR025355">
    <property type="entry name" value="DUF4259"/>
</dbReference>
<dbReference type="Pfam" id="PF14078">
    <property type="entry name" value="DUF4259"/>
    <property type="match status" value="1"/>
</dbReference>
<dbReference type="Proteomes" id="UP001165378">
    <property type="component" value="Unassembled WGS sequence"/>
</dbReference>
<comment type="caution">
    <text evidence="1">The sequence shown here is derived from an EMBL/GenBank/DDBJ whole genome shotgun (WGS) entry which is preliminary data.</text>
</comment>
<reference evidence="1" key="1">
    <citation type="submission" date="2022-01" db="EMBL/GenBank/DDBJ databases">
        <title>Genome-Based Taxonomic Classification of the Phylum Actinobacteria.</title>
        <authorList>
            <person name="Gao Y."/>
        </authorList>
    </citation>
    <scope>NUCLEOTIDE SEQUENCE</scope>
    <source>
        <strain evidence="1">KLBMP 8922</strain>
    </source>
</reference>
<sequence>MGTWGTGPFDRDSVGDFVDAVGACDSAAATALVHAALECVATGPGRHYGGEAVAAAALLAIQLPGGGAYTGNEDGLPALPAFPAELPGLAMDALEVVLHGGCDVSSGWVDPADEAQWRAGVIRIRSVPAAA</sequence>
<protein>
    <submittedName>
        <fullName evidence="1">DUF4259 domain-containing protein</fullName>
    </submittedName>
</protein>
<accession>A0AA41Q3Y8</accession>
<dbReference type="AlphaFoldDB" id="A0AA41Q3Y8"/>
<organism evidence="1 2">
    <name type="scientific">Yinghuangia soli</name>
    <dbReference type="NCBI Taxonomy" id="2908204"/>
    <lineage>
        <taxon>Bacteria</taxon>
        <taxon>Bacillati</taxon>
        <taxon>Actinomycetota</taxon>
        <taxon>Actinomycetes</taxon>
        <taxon>Kitasatosporales</taxon>
        <taxon>Streptomycetaceae</taxon>
        <taxon>Yinghuangia</taxon>
    </lineage>
</organism>